<dbReference type="HAMAP" id="MF_00607">
    <property type="entry name" value="16SrRNA_methyltr_A"/>
    <property type="match status" value="1"/>
</dbReference>
<feature type="binding site" evidence="8 9">
    <location>
        <position position="104"/>
    </location>
    <ligand>
        <name>S-adenosyl-L-methionine</name>
        <dbReference type="ChEBI" id="CHEBI:59789"/>
    </ligand>
</feature>
<keyword evidence="3 8" id="KW-0489">Methyltransferase</keyword>
<dbReference type="EMBL" id="JQCL01000057">
    <property type="protein sequence ID" value="KRO11019.1"/>
    <property type="molecule type" value="Genomic_DNA"/>
</dbReference>
<evidence type="ECO:0000256" key="7">
    <source>
        <dbReference type="ARBA" id="ARBA00049167"/>
    </source>
</evidence>
<dbReference type="PATRIC" id="fig|942150.3.peg.2827"/>
<evidence type="ECO:0000256" key="2">
    <source>
        <dbReference type="ARBA" id="ARBA00022552"/>
    </source>
</evidence>
<dbReference type="AlphaFoldDB" id="A0A0R2MFV0"/>
<comment type="similarity">
    <text evidence="8">Belongs to the class I-like SAM-binding methyltransferase superfamily. rRNA adenine N(6)-methyltransferase family. RsmA subfamily.</text>
</comment>
<comment type="catalytic activity">
    <reaction evidence="8">
        <text>adenosine(1518)/adenosine(1519) in 16S rRNA + 4 S-adenosyl-L-methionine = N(6)-dimethyladenosine(1518)/N(6)-dimethyladenosine(1519) in 16S rRNA + 4 S-adenosyl-L-homocysteine + 4 H(+)</text>
        <dbReference type="Rhea" id="RHEA:19609"/>
        <dbReference type="Rhea" id="RHEA-COMP:10232"/>
        <dbReference type="Rhea" id="RHEA-COMP:10233"/>
        <dbReference type="ChEBI" id="CHEBI:15378"/>
        <dbReference type="ChEBI" id="CHEBI:57856"/>
        <dbReference type="ChEBI" id="CHEBI:59789"/>
        <dbReference type="ChEBI" id="CHEBI:74411"/>
        <dbReference type="ChEBI" id="CHEBI:74493"/>
        <dbReference type="EC" id="2.1.1.182"/>
    </reaction>
</comment>
<dbReference type="InterPro" id="IPR001737">
    <property type="entry name" value="KsgA/Erm"/>
</dbReference>
<evidence type="ECO:0000256" key="6">
    <source>
        <dbReference type="ARBA" id="ARBA00022884"/>
    </source>
</evidence>
<dbReference type="OrthoDB" id="9814755at2"/>
<keyword evidence="1 8" id="KW-0963">Cytoplasm</keyword>
<dbReference type="GO" id="GO:0052910">
    <property type="term" value="F:23S rRNA (adenine(2085)-N(6))-dimethyltransferase activity"/>
    <property type="evidence" value="ECO:0007669"/>
    <property type="project" value="UniProtKB-EC"/>
</dbReference>
<feature type="binding site" evidence="8 9">
    <location>
        <position position="33"/>
    </location>
    <ligand>
        <name>S-adenosyl-L-methionine</name>
        <dbReference type="ChEBI" id="CHEBI:59789"/>
    </ligand>
</feature>
<dbReference type="EC" id="2.1.1.182" evidence="8"/>
<dbReference type="SMART" id="SM00650">
    <property type="entry name" value="rADc"/>
    <property type="match status" value="1"/>
</dbReference>
<evidence type="ECO:0000256" key="3">
    <source>
        <dbReference type="ARBA" id="ARBA00022603"/>
    </source>
</evidence>
<dbReference type="FunFam" id="3.40.50.150:FF:000023">
    <property type="entry name" value="Ribosomal RNA small subunit methyltransferase A"/>
    <property type="match status" value="1"/>
</dbReference>
<name>A0A0R2MFV0_9LACO</name>
<keyword evidence="4 8" id="KW-0808">Transferase</keyword>
<dbReference type="Proteomes" id="UP000051783">
    <property type="component" value="Unassembled WGS sequence"/>
</dbReference>
<feature type="domain" description="Ribosomal RNA adenine methylase transferase N-terminal" evidence="10">
    <location>
        <begin position="38"/>
        <end position="214"/>
    </location>
</feature>
<keyword evidence="2 8" id="KW-0698">rRNA processing</keyword>
<dbReference type="InterPro" id="IPR029063">
    <property type="entry name" value="SAM-dependent_MTases_sf"/>
</dbReference>
<dbReference type="GO" id="GO:0003723">
    <property type="term" value="F:RNA binding"/>
    <property type="evidence" value="ECO:0007669"/>
    <property type="project" value="UniProtKB-UniRule"/>
</dbReference>
<dbReference type="GO" id="GO:0005829">
    <property type="term" value="C:cytosol"/>
    <property type="evidence" value="ECO:0007669"/>
    <property type="project" value="TreeGrafter"/>
</dbReference>
<feature type="binding site" evidence="8 9">
    <location>
        <position position="31"/>
    </location>
    <ligand>
        <name>S-adenosyl-L-methionine</name>
        <dbReference type="ChEBI" id="CHEBI:59789"/>
    </ligand>
</feature>
<dbReference type="InterPro" id="IPR020596">
    <property type="entry name" value="rRNA_Ade_Mease_Trfase_CS"/>
</dbReference>
<dbReference type="STRING" id="942150.IV64_GL002715"/>
<sequence length="295" mass="32908">MSKALDIANPARTQAIMRTYGLQVKKSLGQNFLTDQNVLHNIVFTADISQEDNVIEIGPGIGALTEYLARAAHKVLAFEIDDRLLPILDETLADYDNIDIVNQDILKVDLPAMIKEHLEPDRPLKLVANLPYYITTPILMNLLAGDVRFENIVVMMQKEVADRLAAEPGTKAYGALTIAVQYRMAAEMAMVVPRTVFVPSPNVDSAIVKLTALPPRTHLPFDEDAFFKVVKAGFAHRRKNLWNNLQSLFGKLPETKEAIQKALDTAEIDPKIRAERLTVDEFITLTDALHQADLL</sequence>
<evidence type="ECO:0000313" key="11">
    <source>
        <dbReference type="EMBL" id="KRO11019.1"/>
    </source>
</evidence>
<evidence type="ECO:0000256" key="8">
    <source>
        <dbReference type="HAMAP-Rule" id="MF_00607"/>
    </source>
</evidence>
<feature type="binding site" evidence="8 9">
    <location>
        <position position="58"/>
    </location>
    <ligand>
        <name>S-adenosyl-L-methionine</name>
        <dbReference type="ChEBI" id="CHEBI:59789"/>
    </ligand>
</feature>
<dbReference type="Gene3D" id="3.40.50.150">
    <property type="entry name" value="Vaccinia Virus protein VP39"/>
    <property type="match status" value="1"/>
</dbReference>
<dbReference type="CDD" id="cd02440">
    <property type="entry name" value="AdoMet_MTases"/>
    <property type="match status" value="1"/>
</dbReference>
<keyword evidence="12" id="KW-1185">Reference proteome</keyword>
<gene>
    <name evidence="8" type="primary">rsmA</name>
    <name evidence="8" type="synonym">ksgA</name>
    <name evidence="11" type="ORF">IV64_GL002715</name>
</gene>
<evidence type="ECO:0000256" key="1">
    <source>
        <dbReference type="ARBA" id="ARBA00022490"/>
    </source>
</evidence>
<evidence type="ECO:0000256" key="4">
    <source>
        <dbReference type="ARBA" id="ARBA00022679"/>
    </source>
</evidence>
<dbReference type="PROSITE" id="PS51689">
    <property type="entry name" value="SAM_RNA_A_N6_MT"/>
    <property type="match status" value="1"/>
</dbReference>
<dbReference type="InterPro" id="IPR020598">
    <property type="entry name" value="rRNA_Ade_methylase_Trfase_N"/>
</dbReference>
<evidence type="ECO:0000256" key="9">
    <source>
        <dbReference type="PROSITE-ProRule" id="PRU01026"/>
    </source>
</evidence>
<accession>A0A0R2MFV0</accession>
<dbReference type="SUPFAM" id="SSF53335">
    <property type="entry name" value="S-adenosyl-L-methionine-dependent methyltransferases"/>
    <property type="match status" value="1"/>
</dbReference>
<dbReference type="NCBIfam" id="TIGR00755">
    <property type="entry name" value="ksgA"/>
    <property type="match status" value="1"/>
</dbReference>
<comment type="subcellular location">
    <subcellularLocation>
        <location evidence="8">Cytoplasm</location>
    </subcellularLocation>
</comment>
<evidence type="ECO:0000259" key="10">
    <source>
        <dbReference type="SMART" id="SM00650"/>
    </source>
</evidence>
<reference evidence="11 12" key="1">
    <citation type="journal article" date="2015" name="Genome Announc.">
        <title>Expanding the biotechnology potential of lactobacilli through comparative genomics of 213 strains and associated genera.</title>
        <authorList>
            <person name="Sun Z."/>
            <person name="Harris H.M."/>
            <person name="McCann A."/>
            <person name="Guo C."/>
            <person name="Argimon S."/>
            <person name="Zhang W."/>
            <person name="Yang X."/>
            <person name="Jeffery I.B."/>
            <person name="Cooney J.C."/>
            <person name="Kagawa T.F."/>
            <person name="Liu W."/>
            <person name="Song Y."/>
            <person name="Salvetti E."/>
            <person name="Wrobel A."/>
            <person name="Rasinkangas P."/>
            <person name="Parkhill J."/>
            <person name="Rea M.C."/>
            <person name="O'Sullivan O."/>
            <person name="Ritari J."/>
            <person name="Douillard F.P."/>
            <person name="Paul Ross R."/>
            <person name="Yang R."/>
            <person name="Briner A.E."/>
            <person name="Felis G.E."/>
            <person name="de Vos W.M."/>
            <person name="Barrangou R."/>
            <person name="Klaenhammer T.R."/>
            <person name="Caufield P.W."/>
            <person name="Cui Y."/>
            <person name="Zhang H."/>
            <person name="O'Toole P.W."/>
        </authorList>
    </citation>
    <scope>NUCLEOTIDE SEQUENCE [LARGE SCALE GENOMIC DNA]</scope>
    <source>
        <strain evidence="11 12">LMG 26013</strain>
    </source>
</reference>
<protein>
    <recommendedName>
        <fullName evidence="8">Ribosomal RNA small subunit methyltransferase A</fullName>
        <ecNumber evidence="8">2.1.1.182</ecNumber>
    </recommendedName>
    <alternativeName>
        <fullName evidence="8">16S rRNA (adenine(1518)-N(6)/adenine(1519)-N(6))-dimethyltransferase</fullName>
    </alternativeName>
    <alternativeName>
        <fullName evidence="8">16S rRNA dimethyladenosine transferase</fullName>
    </alternativeName>
    <alternativeName>
        <fullName evidence="8">16S rRNA dimethylase</fullName>
    </alternativeName>
    <alternativeName>
        <fullName evidence="8">S-adenosylmethionine-6-N', N'-adenosyl(rRNA) dimethyltransferase</fullName>
    </alternativeName>
</protein>
<keyword evidence="6 8" id="KW-0694">RNA-binding</keyword>
<proteinExistence type="inferred from homology"/>
<dbReference type="InterPro" id="IPR011530">
    <property type="entry name" value="rRNA_adenine_dimethylase"/>
</dbReference>
<dbReference type="Gene3D" id="1.10.8.100">
    <property type="entry name" value="Ribosomal RNA adenine dimethylase-like, domain 2"/>
    <property type="match status" value="1"/>
</dbReference>
<dbReference type="GO" id="GO:0052908">
    <property type="term" value="F:16S rRNA (adenine(1518)-N(6)/adenine(1519)-N(6))-dimethyltransferase activity"/>
    <property type="evidence" value="ECO:0007669"/>
    <property type="project" value="UniProtKB-EC"/>
</dbReference>
<dbReference type="PANTHER" id="PTHR11727">
    <property type="entry name" value="DIMETHYLADENOSINE TRANSFERASE"/>
    <property type="match status" value="1"/>
</dbReference>
<comment type="caution">
    <text evidence="11">The sequence shown here is derived from an EMBL/GenBank/DDBJ whole genome shotgun (WGS) entry which is preliminary data.</text>
</comment>
<dbReference type="Pfam" id="PF00398">
    <property type="entry name" value="RrnaAD"/>
    <property type="match status" value="1"/>
</dbReference>
<comment type="function">
    <text evidence="8">Specifically dimethylates two adjacent adenosines (A1518 and A1519) in the loop of a conserved hairpin near the 3'-end of 16S rRNA in the 30S particle. May play a critical role in biogenesis of 30S subunits.</text>
</comment>
<comment type="catalytic activity">
    <reaction evidence="7">
        <text>adenosine(2085) in 23S rRNA + 2 S-adenosyl-L-methionine = N(6)-dimethyladenosine(2085) in 23S rRNA + 2 S-adenosyl-L-homocysteine + 2 H(+)</text>
        <dbReference type="Rhea" id="RHEA:42784"/>
        <dbReference type="Rhea" id="RHEA-COMP:10237"/>
        <dbReference type="Rhea" id="RHEA-COMP:10238"/>
        <dbReference type="ChEBI" id="CHEBI:15378"/>
        <dbReference type="ChEBI" id="CHEBI:57856"/>
        <dbReference type="ChEBI" id="CHEBI:59789"/>
        <dbReference type="ChEBI" id="CHEBI:74411"/>
        <dbReference type="ChEBI" id="CHEBI:74493"/>
        <dbReference type="EC" id="2.1.1.184"/>
    </reaction>
</comment>
<feature type="binding site" evidence="8 9">
    <location>
        <position position="79"/>
    </location>
    <ligand>
        <name>S-adenosyl-L-methionine</name>
        <dbReference type="ChEBI" id="CHEBI:59789"/>
    </ligand>
</feature>
<evidence type="ECO:0000313" key="12">
    <source>
        <dbReference type="Proteomes" id="UP000051783"/>
    </source>
</evidence>
<dbReference type="InterPro" id="IPR023165">
    <property type="entry name" value="rRNA_Ade_diMease-like_C"/>
</dbReference>
<feature type="binding site" evidence="8 9">
    <location>
        <position position="129"/>
    </location>
    <ligand>
        <name>S-adenosyl-L-methionine</name>
        <dbReference type="ChEBI" id="CHEBI:59789"/>
    </ligand>
</feature>
<organism evidence="11 12">
    <name type="scientific">Lactiplantibacillus xiangfangensis</name>
    <dbReference type="NCBI Taxonomy" id="942150"/>
    <lineage>
        <taxon>Bacteria</taxon>
        <taxon>Bacillati</taxon>
        <taxon>Bacillota</taxon>
        <taxon>Bacilli</taxon>
        <taxon>Lactobacillales</taxon>
        <taxon>Lactobacillaceae</taxon>
        <taxon>Lactiplantibacillus</taxon>
    </lineage>
</organism>
<dbReference type="RefSeq" id="WP_057706534.1">
    <property type="nucleotide sequence ID" value="NZ_JQCL01000057.1"/>
</dbReference>
<evidence type="ECO:0000256" key="5">
    <source>
        <dbReference type="ARBA" id="ARBA00022691"/>
    </source>
</evidence>
<keyword evidence="5 8" id="KW-0949">S-adenosyl-L-methionine</keyword>
<dbReference type="PANTHER" id="PTHR11727:SF7">
    <property type="entry name" value="DIMETHYLADENOSINE TRANSFERASE-RELATED"/>
    <property type="match status" value="1"/>
</dbReference>
<dbReference type="PROSITE" id="PS01131">
    <property type="entry name" value="RRNA_A_DIMETH"/>
    <property type="match status" value="1"/>
</dbReference>
<dbReference type="FunFam" id="1.10.8.100:FF:000001">
    <property type="entry name" value="Ribosomal RNA small subunit methyltransferase A"/>
    <property type="match status" value="1"/>
</dbReference>